<dbReference type="Pfam" id="PF00090">
    <property type="entry name" value="TSP_1"/>
    <property type="match status" value="1"/>
</dbReference>
<dbReference type="SMART" id="SM00209">
    <property type="entry name" value="TSP1"/>
    <property type="match status" value="1"/>
</dbReference>
<protein>
    <submittedName>
        <fullName evidence="1">Oidioi.mRNA.OKI2018_I69.PAR.g9304.t1.cds</fullName>
    </submittedName>
</protein>
<dbReference type="InterPro" id="IPR000884">
    <property type="entry name" value="TSP1_rpt"/>
</dbReference>
<evidence type="ECO:0000313" key="1">
    <source>
        <dbReference type="EMBL" id="CAG5079639.1"/>
    </source>
</evidence>
<name>A0ABN7RL08_OIKDI</name>
<dbReference type="EMBL" id="OU015568">
    <property type="protein sequence ID" value="CAG5079639.1"/>
    <property type="molecule type" value="Genomic_DNA"/>
</dbReference>
<evidence type="ECO:0000313" key="2">
    <source>
        <dbReference type="Proteomes" id="UP001158576"/>
    </source>
</evidence>
<dbReference type="Proteomes" id="UP001158576">
    <property type="component" value="Chromosome PAR"/>
</dbReference>
<dbReference type="SUPFAM" id="SSF82895">
    <property type="entry name" value="TSP-1 type 1 repeat"/>
    <property type="match status" value="1"/>
</dbReference>
<dbReference type="PROSITE" id="PS50092">
    <property type="entry name" value="TSP1"/>
    <property type="match status" value="1"/>
</dbReference>
<keyword evidence="2" id="KW-1185">Reference proteome</keyword>
<dbReference type="Gene3D" id="2.20.100.10">
    <property type="entry name" value="Thrombospondin type-1 (TSP1) repeat"/>
    <property type="match status" value="1"/>
</dbReference>
<reference evidence="1 2" key="1">
    <citation type="submission" date="2021-04" db="EMBL/GenBank/DDBJ databases">
        <authorList>
            <person name="Bliznina A."/>
        </authorList>
    </citation>
    <scope>NUCLEOTIDE SEQUENCE [LARGE SCALE GENOMIC DNA]</scope>
</reference>
<proteinExistence type="predicted"/>
<organism evidence="1 2">
    <name type="scientific">Oikopleura dioica</name>
    <name type="common">Tunicate</name>
    <dbReference type="NCBI Taxonomy" id="34765"/>
    <lineage>
        <taxon>Eukaryota</taxon>
        <taxon>Metazoa</taxon>
        <taxon>Chordata</taxon>
        <taxon>Tunicata</taxon>
        <taxon>Appendicularia</taxon>
        <taxon>Copelata</taxon>
        <taxon>Oikopleuridae</taxon>
        <taxon>Oikopleura</taxon>
    </lineage>
</organism>
<accession>A0ABN7RL08</accession>
<dbReference type="InterPro" id="IPR036383">
    <property type="entry name" value="TSP1_rpt_sf"/>
</dbReference>
<sequence>MKSAVNPEFTLKLDCSNPQAYQIQKNTGEYLVWKPNFLGKPSNAIWGESGAKSFWTVRKMMSRRGLDYFAISLPNEPDYFLHGDLNIKQSNRAQWFIFDQIPECAIQPWSQWSSCSATCGQASRSRTRKIAKDWEPYYNFVINDMKITEPCEVDLCRIEDDLSYYDFY</sequence>
<gene>
    <name evidence="1" type="ORF">OKIOD_LOCUS862</name>
</gene>